<dbReference type="CDD" id="cd18316">
    <property type="entry name" value="BTB_POZ_KCTD-like"/>
    <property type="match status" value="1"/>
</dbReference>
<dbReference type="GeneID" id="5416978"/>
<evidence type="ECO:0000259" key="2">
    <source>
        <dbReference type="SMART" id="SM00225"/>
    </source>
</evidence>
<dbReference type="VEuPathDB" id="TriTrypDB:LbrM.28.0720"/>
<dbReference type="GO" id="GO:0051260">
    <property type="term" value="P:protein homooligomerization"/>
    <property type="evidence" value="ECO:0007669"/>
    <property type="project" value="InterPro"/>
</dbReference>
<accession>A4HGB0</accession>
<dbReference type="RefSeq" id="XP_001566104.2">
    <property type="nucleotide sequence ID" value="XM_001566054.2"/>
</dbReference>
<dbReference type="InterPro" id="IPR000210">
    <property type="entry name" value="BTB/POZ_dom"/>
</dbReference>
<feature type="domain" description="BTB" evidence="2">
    <location>
        <begin position="42"/>
        <end position="141"/>
    </location>
</feature>
<dbReference type="SMART" id="SM00225">
    <property type="entry name" value="BTB"/>
    <property type="match status" value="1"/>
</dbReference>
<dbReference type="InterPro" id="IPR011333">
    <property type="entry name" value="SKP1/BTB/POZ_sf"/>
</dbReference>
<dbReference type="FunFam" id="3.30.710.10:FF:000185">
    <property type="entry name" value="Btb/poz domain containing protein"/>
    <property type="match status" value="1"/>
</dbReference>
<protein>
    <recommendedName>
        <fullName evidence="2">BTB domain-containing protein</fullName>
    </recommendedName>
</protein>
<evidence type="ECO:0000313" key="3">
    <source>
        <dbReference type="EMBL" id="CAM39602.2"/>
    </source>
</evidence>
<dbReference type="AlphaFoldDB" id="A4HGB0"/>
<dbReference type="Gene3D" id="3.30.710.10">
    <property type="entry name" value="Potassium Channel Kv1.1, Chain A"/>
    <property type="match status" value="1"/>
</dbReference>
<feature type="region of interest" description="Disordered" evidence="1">
    <location>
        <begin position="1"/>
        <end position="20"/>
    </location>
</feature>
<reference evidence="3 4" key="2">
    <citation type="journal article" date="2011" name="Genome Res.">
        <title>Chromosome and gene copy number variation allow major structural change between species and strains of Leishmania.</title>
        <authorList>
            <person name="Rogers M.B."/>
            <person name="Hilley J.D."/>
            <person name="Dickens N.J."/>
            <person name="Wilkes J."/>
            <person name="Bates P.A."/>
            <person name="Depledge D.P."/>
            <person name="Harris D."/>
            <person name="Her Y."/>
            <person name="Herzyk P."/>
            <person name="Imamura H."/>
            <person name="Otto T.D."/>
            <person name="Sanders M."/>
            <person name="Seeger K."/>
            <person name="Dujardin J.C."/>
            <person name="Berriman M."/>
            <person name="Smith D.F."/>
            <person name="Hertz-Fowler C."/>
            <person name="Mottram J.C."/>
        </authorList>
    </citation>
    <scope>NUCLEOTIDE SEQUENCE [LARGE SCALE GENOMIC DNA]</scope>
    <source>
        <strain evidence="3 4">MHOM/BR/75/M2904</strain>
    </source>
</reference>
<dbReference type="SUPFAM" id="SSF54695">
    <property type="entry name" value="POZ domain"/>
    <property type="match status" value="1"/>
</dbReference>
<gene>
    <name evidence="3" type="ORF">LBRM_28_0720</name>
</gene>
<keyword evidence="4" id="KW-1185">Reference proteome</keyword>
<evidence type="ECO:0000313" key="4">
    <source>
        <dbReference type="Proteomes" id="UP000007258"/>
    </source>
</evidence>
<dbReference type="Proteomes" id="UP000007258">
    <property type="component" value="Chromosome 28"/>
</dbReference>
<evidence type="ECO:0000256" key="1">
    <source>
        <dbReference type="SAM" id="MobiDB-lite"/>
    </source>
</evidence>
<dbReference type="InParanoid" id="A4HGB0"/>
<dbReference type="STRING" id="5660.A4HGB0"/>
<reference evidence="3 4" key="1">
    <citation type="journal article" date="2007" name="Nat. Genet.">
        <title>Comparative genomic analysis of three Leishmania species that cause diverse human disease.</title>
        <authorList>
            <person name="Peacock C.S."/>
            <person name="Seeger K."/>
            <person name="Harris D."/>
            <person name="Murphy L."/>
            <person name="Ruiz J.C."/>
            <person name="Quail M.A."/>
            <person name="Peters N."/>
            <person name="Adlem E."/>
            <person name="Tivey A."/>
            <person name="Aslett M."/>
            <person name="Kerhornou A."/>
            <person name="Ivens A."/>
            <person name="Fraser A."/>
            <person name="Rajandream M.A."/>
            <person name="Carver T."/>
            <person name="Norbertczak H."/>
            <person name="Chillingworth T."/>
            <person name="Hance Z."/>
            <person name="Jagels K."/>
            <person name="Moule S."/>
            <person name="Ormond D."/>
            <person name="Rutter S."/>
            <person name="Squares R."/>
            <person name="Whitehead S."/>
            <person name="Rabbinowitsch E."/>
            <person name="Arrowsmith C."/>
            <person name="White B."/>
            <person name="Thurston S."/>
            <person name="Bringaud F."/>
            <person name="Baldauf S.L."/>
            <person name="Faulconbridge A."/>
            <person name="Jeffares D."/>
            <person name="Depledge D.P."/>
            <person name="Oyola S.O."/>
            <person name="Hilley J.D."/>
            <person name="Brito L.O."/>
            <person name="Tosi L.R."/>
            <person name="Barrell B."/>
            <person name="Cruz A.K."/>
            <person name="Mottram J.C."/>
            <person name="Smith D.F."/>
            <person name="Berriman M."/>
        </authorList>
    </citation>
    <scope>NUCLEOTIDE SEQUENCE [LARGE SCALE GENOMIC DNA]</scope>
    <source>
        <strain evidence="3 4">MHOM/BR/75/M2904</strain>
    </source>
</reference>
<dbReference type="Pfam" id="PF02214">
    <property type="entry name" value="BTB_2"/>
    <property type="match status" value="1"/>
</dbReference>
<dbReference type="KEGG" id="lbz:LBRM_28_0720"/>
<organism evidence="3 4">
    <name type="scientific">Leishmania braziliensis</name>
    <dbReference type="NCBI Taxonomy" id="5660"/>
    <lineage>
        <taxon>Eukaryota</taxon>
        <taxon>Discoba</taxon>
        <taxon>Euglenozoa</taxon>
        <taxon>Kinetoplastea</taxon>
        <taxon>Metakinetoplastina</taxon>
        <taxon>Trypanosomatida</taxon>
        <taxon>Trypanosomatidae</taxon>
        <taxon>Leishmaniinae</taxon>
        <taxon>Leishmania</taxon>
        <taxon>Leishmania braziliensis species complex</taxon>
    </lineage>
</organism>
<dbReference type="InterPro" id="IPR003131">
    <property type="entry name" value="T1-type_BTB"/>
</dbReference>
<name>A4HGB0_LEIBR</name>
<dbReference type="PANTHER" id="PTHR14499:SF136">
    <property type="entry name" value="GH08630P"/>
    <property type="match status" value="1"/>
</dbReference>
<proteinExistence type="predicted"/>
<dbReference type="PANTHER" id="PTHR14499">
    <property type="entry name" value="POTASSIUM CHANNEL TETRAMERIZATION DOMAIN-CONTAINING"/>
    <property type="match status" value="1"/>
</dbReference>
<sequence length="190" mass="21126">MPVTNGKRPREDSGVPVDEAATRDTARCALEAKDAAATPLDRVVVLNVGGTKITTLHSTLCSSPSLLAQWAEDNFQEFPRDLQGHPFLDRDPENFVHILNYLRGYGLPNKADDLVVVAKNAKLYQLESLKPEIGLQPQSKWRLTPARESRRWLGFSPSNSLTVVQKPFYRACPTIVFPLKMRTGFPGSLP</sequence>
<dbReference type="EMBL" id="FR799003">
    <property type="protein sequence ID" value="CAM39602.2"/>
    <property type="molecule type" value="Genomic_DNA"/>
</dbReference>